<reference evidence="2" key="1">
    <citation type="submission" date="2016-10" db="EMBL/GenBank/DDBJ databases">
        <authorList>
            <person name="Varghese N."/>
            <person name="Submissions S."/>
        </authorList>
    </citation>
    <scope>NUCLEOTIDE SEQUENCE [LARGE SCALE GENOMIC DNA]</scope>
    <source>
        <strain evidence="2">DSM 13577</strain>
    </source>
</reference>
<organism evidence="1 2">
    <name type="scientific">Anaerobranca gottschalkii DSM 13577</name>
    <dbReference type="NCBI Taxonomy" id="1120990"/>
    <lineage>
        <taxon>Bacteria</taxon>
        <taxon>Bacillati</taxon>
        <taxon>Bacillota</taxon>
        <taxon>Clostridia</taxon>
        <taxon>Eubacteriales</taxon>
        <taxon>Proteinivoracaceae</taxon>
        <taxon>Anaerobranca</taxon>
    </lineage>
</organism>
<dbReference type="InterPro" id="IPR021525">
    <property type="entry name" value="DUF3189"/>
</dbReference>
<evidence type="ECO:0000313" key="1">
    <source>
        <dbReference type="EMBL" id="SES67194.1"/>
    </source>
</evidence>
<dbReference type="STRING" id="1120990.SAMN03080614_1002149"/>
<evidence type="ECO:0008006" key="3">
    <source>
        <dbReference type="Google" id="ProtNLM"/>
    </source>
</evidence>
<accession>A0A1H9YE30</accession>
<protein>
    <recommendedName>
        <fullName evidence="3">DUF3189 domain-containing protein</fullName>
    </recommendedName>
</protein>
<dbReference type="Pfam" id="PF11385">
    <property type="entry name" value="DUF3189"/>
    <property type="match status" value="1"/>
</dbReference>
<gene>
    <name evidence="1" type="ORF">SAMN03080614_1002149</name>
</gene>
<sequence>MKIIYNCYGGAHSSVVAGYVHCGLLKKDRIPTKQQLMSLAYFDSQQNLDHGILQYIGIDEVGNEIYSVGLKSERQFSRKCLENIAVIMGIDPESYIFVDTLAKVNWYMRIGGFLSRALGLTIIGRPLVIYGTQRAFFDICQLVDEISQKLRGEKE</sequence>
<dbReference type="AlphaFoldDB" id="A0A1H9YE30"/>
<dbReference type="RefSeq" id="WP_177159643.1">
    <property type="nucleotide sequence ID" value="NZ_FOIF01000002.1"/>
</dbReference>
<name>A0A1H9YE30_9FIRM</name>
<keyword evidence="2" id="KW-1185">Reference proteome</keyword>
<proteinExistence type="predicted"/>
<dbReference type="Proteomes" id="UP000243819">
    <property type="component" value="Unassembled WGS sequence"/>
</dbReference>
<dbReference type="EMBL" id="FOIF01000002">
    <property type="protein sequence ID" value="SES67194.1"/>
    <property type="molecule type" value="Genomic_DNA"/>
</dbReference>
<evidence type="ECO:0000313" key="2">
    <source>
        <dbReference type="Proteomes" id="UP000243819"/>
    </source>
</evidence>